<dbReference type="AlphaFoldDB" id="A0A0F9GS76"/>
<comment type="caution">
    <text evidence="1">The sequence shown here is derived from an EMBL/GenBank/DDBJ whole genome shotgun (WGS) entry which is preliminary data.</text>
</comment>
<gene>
    <name evidence="1" type="ORF">LCGC14_1874310</name>
</gene>
<sequence length="76" mass="9012">RCASLHKGVYKGNNVVCYMHDYEFDVITGKLTNMKSWKKSDTWIEQNQAWRESGNLIMYEIEIKQNEVYVKIPPNQ</sequence>
<name>A0A0F9GS76_9ZZZZ</name>
<reference evidence="1" key="1">
    <citation type="journal article" date="2015" name="Nature">
        <title>Complex archaea that bridge the gap between prokaryotes and eukaryotes.</title>
        <authorList>
            <person name="Spang A."/>
            <person name="Saw J.H."/>
            <person name="Jorgensen S.L."/>
            <person name="Zaremba-Niedzwiedzka K."/>
            <person name="Martijn J."/>
            <person name="Lind A.E."/>
            <person name="van Eijk R."/>
            <person name="Schleper C."/>
            <person name="Guy L."/>
            <person name="Ettema T.J."/>
        </authorList>
    </citation>
    <scope>NUCLEOTIDE SEQUENCE</scope>
</reference>
<dbReference type="GO" id="GO:0051537">
    <property type="term" value="F:2 iron, 2 sulfur cluster binding"/>
    <property type="evidence" value="ECO:0007669"/>
    <property type="project" value="InterPro"/>
</dbReference>
<accession>A0A0F9GS76</accession>
<dbReference type="SUPFAM" id="SSF50022">
    <property type="entry name" value="ISP domain"/>
    <property type="match status" value="1"/>
</dbReference>
<feature type="non-terminal residue" evidence="1">
    <location>
        <position position="1"/>
    </location>
</feature>
<organism evidence="1">
    <name type="scientific">marine sediment metagenome</name>
    <dbReference type="NCBI Taxonomy" id="412755"/>
    <lineage>
        <taxon>unclassified sequences</taxon>
        <taxon>metagenomes</taxon>
        <taxon>ecological metagenomes</taxon>
    </lineage>
</organism>
<dbReference type="InterPro" id="IPR036922">
    <property type="entry name" value="Rieske_2Fe-2S_sf"/>
</dbReference>
<protein>
    <recommendedName>
        <fullName evidence="2">Rieske domain-containing protein</fullName>
    </recommendedName>
</protein>
<dbReference type="Gene3D" id="2.102.10.10">
    <property type="entry name" value="Rieske [2Fe-2S] iron-sulphur domain"/>
    <property type="match status" value="1"/>
</dbReference>
<proteinExistence type="predicted"/>
<evidence type="ECO:0000313" key="1">
    <source>
        <dbReference type="EMBL" id="KKL93471.1"/>
    </source>
</evidence>
<evidence type="ECO:0008006" key="2">
    <source>
        <dbReference type="Google" id="ProtNLM"/>
    </source>
</evidence>
<dbReference type="EMBL" id="LAZR01019177">
    <property type="protein sequence ID" value="KKL93471.1"/>
    <property type="molecule type" value="Genomic_DNA"/>
</dbReference>